<dbReference type="EMBL" id="JAGGJX010000006">
    <property type="protein sequence ID" value="MBP1855992.1"/>
    <property type="molecule type" value="Genomic_DNA"/>
</dbReference>
<feature type="transmembrane region" description="Helical" evidence="1">
    <location>
        <begin position="147"/>
        <end position="174"/>
    </location>
</feature>
<dbReference type="RefSeq" id="WP_209457373.1">
    <property type="nucleotide sequence ID" value="NZ_BAAACS010000016.1"/>
</dbReference>
<feature type="transmembrane region" description="Helical" evidence="1">
    <location>
        <begin position="238"/>
        <end position="257"/>
    </location>
</feature>
<keyword evidence="1" id="KW-0472">Membrane</keyword>
<feature type="transmembrane region" description="Helical" evidence="1">
    <location>
        <begin position="45"/>
        <end position="66"/>
    </location>
</feature>
<keyword evidence="1" id="KW-0812">Transmembrane</keyword>
<comment type="caution">
    <text evidence="2">The sequence shown here is derived from an EMBL/GenBank/DDBJ whole genome shotgun (WGS) entry which is preliminary data.</text>
</comment>
<organism evidence="2 3">
    <name type="scientific">Metaclostridioides mangenotii</name>
    <dbReference type="NCBI Taxonomy" id="1540"/>
    <lineage>
        <taxon>Bacteria</taxon>
        <taxon>Bacillati</taxon>
        <taxon>Bacillota</taxon>
        <taxon>Clostridia</taxon>
        <taxon>Peptostreptococcales</taxon>
        <taxon>Peptostreptococcaceae</taxon>
        <taxon>Metaclostridioides</taxon>
    </lineage>
</organism>
<evidence type="ECO:0000256" key="1">
    <source>
        <dbReference type="SAM" id="Phobius"/>
    </source>
</evidence>
<keyword evidence="1" id="KW-1133">Transmembrane helix</keyword>
<keyword evidence="3" id="KW-1185">Reference proteome</keyword>
<gene>
    <name evidence="2" type="ORF">J2Z43_002394</name>
</gene>
<feature type="transmembrane region" description="Helical" evidence="1">
    <location>
        <begin position="12"/>
        <end position="33"/>
    </location>
</feature>
<evidence type="ECO:0000313" key="2">
    <source>
        <dbReference type="EMBL" id="MBP1855992.1"/>
    </source>
</evidence>
<evidence type="ECO:0000313" key="3">
    <source>
        <dbReference type="Proteomes" id="UP000767291"/>
    </source>
</evidence>
<evidence type="ECO:0008006" key="4">
    <source>
        <dbReference type="Google" id="ProtNLM"/>
    </source>
</evidence>
<protein>
    <recommendedName>
        <fullName evidence="4">ABC transporter permease</fullName>
    </recommendedName>
</protein>
<sequence length="264" mass="29338">MLGKLLKYELKASARTFLPLYLALIVVSIIAGLSGKTTSLLAQGISGFVMGGLFISLIVLTIMVIIQRFSKNLLEDEGYLMFTLPVSSKKLIISKCLSSCIYGALSFIVAMIVLFIIAVSTGGFEVIRFMPQVFGELFNWLFKFENILDLLILMLTMILGFASFIVLIYFVLSLGQLPAFNKHRKLVAFTAFIAITVVLSILQSVLGEFIPGINNSMYMYTDAPVYNHLYNNPGMLSVLGWTLAQVLVFFFGTSYILDNKLNLE</sequence>
<feature type="transmembrane region" description="Helical" evidence="1">
    <location>
        <begin position="100"/>
        <end position="127"/>
    </location>
</feature>
<reference evidence="2 3" key="1">
    <citation type="submission" date="2021-03" db="EMBL/GenBank/DDBJ databases">
        <title>Genomic Encyclopedia of Type Strains, Phase IV (KMG-IV): sequencing the most valuable type-strain genomes for metagenomic binning, comparative biology and taxonomic classification.</title>
        <authorList>
            <person name="Goeker M."/>
        </authorList>
    </citation>
    <scope>NUCLEOTIDE SEQUENCE [LARGE SCALE GENOMIC DNA]</scope>
    <source>
        <strain evidence="2 3">DSM 1289</strain>
    </source>
</reference>
<name>A0ABS4EDI6_9FIRM</name>
<proteinExistence type="predicted"/>
<dbReference type="Proteomes" id="UP000767291">
    <property type="component" value="Unassembled WGS sequence"/>
</dbReference>
<accession>A0ABS4EDI6</accession>
<feature type="transmembrane region" description="Helical" evidence="1">
    <location>
        <begin position="186"/>
        <end position="206"/>
    </location>
</feature>